<dbReference type="PANTHER" id="PTHR43795:SF39">
    <property type="entry name" value="AMINOTRANSFERASE CLASS I_CLASSII DOMAIN-CONTAINING PROTEIN"/>
    <property type="match status" value="1"/>
</dbReference>
<dbReference type="PANTHER" id="PTHR43795">
    <property type="entry name" value="BIFUNCTIONAL ASPARTATE AMINOTRANSFERASE AND GLUTAMATE/ASPARTATE-PREPHENATE AMINOTRANSFERASE-RELATED"/>
    <property type="match status" value="1"/>
</dbReference>
<keyword evidence="2 4" id="KW-0808">Transferase</keyword>
<dbReference type="PRINTS" id="PR00753">
    <property type="entry name" value="ACCSYNTHASE"/>
</dbReference>
<dbReference type="Proteomes" id="UP000286931">
    <property type="component" value="Unassembled WGS sequence"/>
</dbReference>
<dbReference type="AlphaFoldDB" id="A0A401YE92"/>
<dbReference type="Gene3D" id="3.90.1150.10">
    <property type="entry name" value="Aspartate Aminotransferase, domain 1"/>
    <property type="match status" value="1"/>
</dbReference>
<dbReference type="GO" id="GO:0008483">
    <property type="term" value="F:transaminase activity"/>
    <property type="evidence" value="ECO:0007669"/>
    <property type="project" value="UniProtKB-KW"/>
</dbReference>
<keyword evidence="2 4" id="KW-0032">Aminotransferase</keyword>
<dbReference type="InterPro" id="IPR004838">
    <property type="entry name" value="NHTrfase_class1_PyrdxlP-BS"/>
</dbReference>
<dbReference type="CDD" id="cd00609">
    <property type="entry name" value="AAT_like"/>
    <property type="match status" value="1"/>
</dbReference>
<accession>A0A401YE92</accession>
<sequence>MTTTSSRKTVAPDADVALASSVDRAVSIERLRRIADPEERLVAYTRIVTEKVFNLGIANNVLLFDMLNKEVFTQVKLAEPDAEYVLPPYGQQDLLDPITTFLQHTFSPAIDAEYDVYATAGGSGALESLAFALIHGGVLAPGDRVLLPAPFWPGFLWCFEQRPQLRCVPARLDGPDRLDLTVDALNRAYEAVSDPKPKLLVLTNPHNPLGVNYEKKLLEDVCRWALDRQMHIVSDEIYAHSQSTGKGGFTSVLSLDAYATAPDRIHLVYGLTKDFGLSGFRIGFLVSKSNDVRKVMQGDETWKSLSWFGPLDSLKAAYARKMFGTTHEPGDFPTKLMQHYATQLKAAHDKAAKKLDDEQIAYVGKGQNGRNAAQFFLLDLSKYLDSAKLPDDLVLINHEIDRREARLEAFLRTDAKVLLLPGGEMHCPRPGFFRLCYTADTVERVGTAITNIATSLKKL</sequence>
<dbReference type="OrthoDB" id="2192472at2"/>
<evidence type="ECO:0000256" key="1">
    <source>
        <dbReference type="ARBA" id="ARBA00022898"/>
    </source>
</evidence>
<comment type="cofactor">
    <cofactor evidence="2">
        <name>pyridoxal 5'-phosphate</name>
        <dbReference type="ChEBI" id="CHEBI:597326"/>
    </cofactor>
</comment>
<dbReference type="PROSITE" id="PS00105">
    <property type="entry name" value="AA_TRANSFER_CLASS_1"/>
    <property type="match status" value="1"/>
</dbReference>
<dbReference type="InterPro" id="IPR004839">
    <property type="entry name" value="Aminotransferase_I/II_large"/>
</dbReference>
<comment type="similarity">
    <text evidence="2">Belongs to the class-I pyridoxal-phosphate-dependent aminotransferase family.</text>
</comment>
<evidence type="ECO:0000313" key="5">
    <source>
        <dbReference type="Proteomes" id="UP000286931"/>
    </source>
</evidence>
<name>A0A401YE92_9ACTN</name>
<dbReference type="EMBL" id="BIFH01000013">
    <property type="protein sequence ID" value="GCD92888.1"/>
    <property type="molecule type" value="Genomic_DNA"/>
</dbReference>
<evidence type="ECO:0000259" key="3">
    <source>
        <dbReference type="Pfam" id="PF00155"/>
    </source>
</evidence>
<dbReference type="RefSeq" id="WP_126635197.1">
    <property type="nucleotide sequence ID" value="NZ_BIFH01000013.1"/>
</dbReference>
<keyword evidence="5" id="KW-1185">Reference proteome</keyword>
<dbReference type="Gene3D" id="3.40.640.10">
    <property type="entry name" value="Type I PLP-dependent aspartate aminotransferase-like (Major domain)"/>
    <property type="match status" value="1"/>
</dbReference>
<protein>
    <recommendedName>
        <fullName evidence="2">Aminotransferase</fullName>
        <ecNumber evidence="2">2.6.1.-</ecNumber>
    </recommendedName>
</protein>
<dbReference type="InterPro" id="IPR050478">
    <property type="entry name" value="Ethylene_sulfur-biosynth"/>
</dbReference>
<dbReference type="Pfam" id="PF00155">
    <property type="entry name" value="Aminotran_1_2"/>
    <property type="match status" value="1"/>
</dbReference>
<gene>
    <name evidence="4" type="ORF">EHYA_00531</name>
</gene>
<keyword evidence="1" id="KW-0663">Pyridoxal phosphate</keyword>
<proteinExistence type="inferred from homology"/>
<dbReference type="GO" id="GO:0006520">
    <property type="term" value="P:amino acid metabolic process"/>
    <property type="evidence" value="ECO:0007669"/>
    <property type="project" value="TreeGrafter"/>
</dbReference>
<dbReference type="GO" id="GO:0030170">
    <property type="term" value="F:pyridoxal phosphate binding"/>
    <property type="evidence" value="ECO:0007669"/>
    <property type="project" value="InterPro"/>
</dbReference>
<feature type="domain" description="Aminotransferase class I/classII large" evidence="3">
    <location>
        <begin position="60"/>
        <end position="445"/>
    </location>
</feature>
<dbReference type="InterPro" id="IPR015422">
    <property type="entry name" value="PyrdxlP-dep_Trfase_small"/>
</dbReference>
<comment type="caution">
    <text evidence="4">The sequence shown here is derived from an EMBL/GenBank/DDBJ whole genome shotgun (WGS) entry which is preliminary data.</text>
</comment>
<dbReference type="InterPro" id="IPR015424">
    <property type="entry name" value="PyrdxlP-dep_Trfase"/>
</dbReference>
<evidence type="ECO:0000256" key="2">
    <source>
        <dbReference type="RuleBase" id="RU000481"/>
    </source>
</evidence>
<evidence type="ECO:0000313" key="4">
    <source>
        <dbReference type="EMBL" id="GCD92888.1"/>
    </source>
</evidence>
<dbReference type="InterPro" id="IPR015421">
    <property type="entry name" value="PyrdxlP-dep_Trfase_major"/>
</dbReference>
<dbReference type="SUPFAM" id="SSF53383">
    <property type="entry name" value="PLP-dependent transferases"/>
    <property type="match status" value="1"/>
</dbReference>
<organism evidence="4 5">
    <name type="scientific">Embleya hyalina</name>
    <dbReference type="NCBI Taxonomy" id="516124"/>
    <lineage>
        <taxon>Bacteria</taxon>
        <taxon>Bacillati</taxon>
        <taxon>Actinomycetota</taxon>
        <taxon>Actinomycetes</taxon>
        <taxon>Kitasatosporales</taxon>
        <taxon>Streptomycetaceae</taxon>
        <taxon>Embleya</taxon>
    </lineage>
</organism>
<dbReference type="EC" id="2.6.1.-" evidence="2"/>
<reference evidence="4 5" key="1">
    <citation type="submission" date="2018-12" db="EMBL/GenBank/DDBJ databases">
        <title>Draft genome sequence of Embleya hyalina NBRC 13850T.</title>
        <authorList>
            <person name="Komaki H."/>
            <person name="Hosoyama A."/>
            <person name="Kimura A."/>
            <person name="Ichikawa N."/>
            <person name="Tamura T."/>
        </authorList>
    </citation>
    <scope>NUCLEOTIDE SEQUENCE [LARGE SCALE GENOMIC DNA]</scope>
    <source>
        <strain evidence="4 5">NBRC 13850</strain>
    </source>
</reference>